<dbReference type="Gene3D" id="3.40.190.10">
    <property type="entry name" value="Periplasmic binding protein-like II"/>
    <property type="match status" value="2"/>
</dbReference>
<protein>
    <submittedName>
        <fullName evidence="6">Hca operon transcriptional activator HcaR</fullName>
    </submittedName>
</protein>
<proteinExistence type="inferred from homology"/>
<sequence>MELRHLRYFVAVAQYLNYSEASRRLHVAQPAISQTILDLEEELGVKLFLRNNRLVRLTAAGATFLSESEKLLAKLGEAQRLTRLAAHGEIGVLRIGFIAPAMVDLLPPLVEAYRRRYPDVDLQLTHLSPTEQLTAFDEGRLDLGFSRPLPIARRASFNEEILYRDHLYVALPPGHPLASEEKIKLETLANESFIFLLRSESPMLFDLAIETCRRAGFSPKITHQPSMIMTVFALIECKLGVGLLPGFLRGLADQKTIRRPLAEPSNPICFCTIWPKSVQRPTLNAFLEIVRSQKAALQKQIDPFVQ</sequence>
<evidence type="ECO:0000256" key="3">
    <source>
        <dbReference type="ARBA" id="ARBA00023125"/>
    </source>
</evidence>
<dbReference type="SUPFAM" id="SSF53850">
    <property type="entry name" value="Periplasmic binding protein-like II"/>
    <property type="match status" value="1"/>
</dbReference>
<keyword evidence="4" id="KW-0804">Transcription</keyword>
<keyword evidence="3" id="KW-0238">DNA-binding</keyword>
<evidence type="ECO:0000313" key="7">
    <source>
        <dbReference type="Proteomes" id="UP000334923"/>
    </source>
</evidence>
<dbReference type="InterPro" id="IPR005119">
    <property type="entry name" value="LysR_subst-bd"/>
</dbReference>
<dbReference type="GO" id="GO:0032993">
    <property type="term" value="C:protein-DNA complex"/>
    <property type="evidence" value="ECO:0007669"/>
    <property type="project" value="TreeGrafter"/>
</dbReference>
<comment type="similarity">
    <text evidence="1">Belongs to the LysR transcriptional regulatory family.</text>
</comment>
<organism evidence="6 7">
    <name type="scientific">Methylacidimicrobium tartarophylax</name>
    <dbReference type="NCBI Taxonomy" id="1041768"/>
    <lineage>
        <taxon>Bacteria</taxon>
        <taxon>Pseudomonadati</taxon>
        <taxon>Verrucomicrobiota</taxon>
        <taxon>Methylacidimicrobium</taxon>
    </lineage>
</organism>
<dbReference type="GO" id="GO:0003700">
    <property type="term" value="F:DNA-binding transcription factor activity"/>
    <property type="evidence" value="ECO:0007669"/>
    <property type="project" value="InterPro"/>
</dbReference>
<keyword evidence="7" id="KW-1185">Reference proteome</keyword>
<reference evidence="6 7" key="1">
    <citation type="submission" date="2019-09" db="EMBL/GenBank/DDBJ databases">
        <authorList>
            <person name="Cremers G."/>
        </authorList>
    </citation>
    <scope>NUCLEOTIDE SEQUENCE [LARGE SCALE GENOMIC DNA]</scope>
    <source>
        <strain evidence="6">4A</strain>
    </source>
</reference>
<keyword evidence="2" id="KW-0805">Transcription regulation</keyword>
<dbReference type="Gene3D" id="1.10.10.10">
    <property type="entry name" value="Winged helix-like DNA-binding domain superfamily/Winged helix DNA-binding domain"/>
    <property type="match status" value="1"/>
</dbReference>
<dbReference type="Proteomes" id="UP000334923">
    <property type="component" value="Unassembled WGS sequence"/>
</dbReference>
<dbReference type="OrthoDB" id="108771at2"/>
<accession>A0A5E6ML80</accession>
<dbReference type="PROSITE" id="PS50931">
    <property type="entry name" value="HTH_LYSR"/>
    <property type="match status" value="1"/>
</dbReference>
<dbReference type="PRINTS" id="PR00039">
    <property type="entry name" value="HTHLYSR"/>
</dbReference>
<dbReference type="PANTHER" id="PTHR30346:SF0">
    <property type="entry name" value="HCA OPERON TRANSCRIPTIONAL ACTIVATOR HCAR"/>
    <property type="match status" value="1"/>
</dbReference>
<dbReference type="GO" id="GO:0003677">
    <property type="term" value="F:DNA binding"/>
    <property type="evidence" value="ECO:0007669"/>
    <property type="project" value="UniProtKB-KW"/>
</dbReference>
<dbReference type="Pfam" id="PF00126">
    <property type="entry name" value="HTH_1"/>
    <property type="match status" value="1"/>
</dbReference>
<evidence type="ECO:0000259" key="5">
    <source>
        <dbReference type="PROSITE" id="PS50931"/>
    </source>
</evidence>
<evidence type="ECO:0000313" key="6">
    <source>
        <dbReference type="EMBL" id="VVM06184.1"/>
    </source>
</evidence>
<gene>
    <name evidence="6" type="primary">hcaR</name>
    <name evidence="6" type="ORF">MAMT_01038</name>
</gene>
<evidence type="ECO:0000256" key="2">
    <source>
        <dbReference type="ARBA" id="ARBA00023015"/>
    </source>
</evidence>
<dbReference type="EMBL" id="CABFVA020000053">
    <property type="protein sequence ID" value="VVM06184.1"/>
    <property type="molecule type" value="Genomic_DNA"/>
</dbReference>
<dbReference type="RefSeq" id="WP_142659923.1">
    <property type="nucleotide sequence ID" value="NZ_CABFVA020000053.1"/>
</dbReference>
<dbReference type="InterPro" id="IPR000847">
    <property type="entry name" value="LysR_HTH_N"/>
</dbReference>
<dbReference type="CDD" id="cd08414">
    <property type="entry name" value="PBP2_LTTR_aromatics_like"/>
    <property type="match status" value="1"/>
</dbReference>
<dbReference type="InterPro" id="IPR036390">
    <property type="entry name" value="WH_DNA-bd_sf"/>
</dbReference>
<dbReference type="FunFam" id="1.10.10.10:FF:000001">
    <property type="entry name" value="LysR family transcriptional regulator"/>
    <property type="match status" value="1"/>
</dbReference>
<feature type="domain" description="HTH lysR-type" evidence="5">
    <location>
        <begin position="1"/>
        <end position="58"/>
    </location>
</feature>
<evidence type="ECO:0000256" key="4">
    <source>
        <dbReference type="ARBA" id="ARBA00023163"/>
    </source>
</evidence>
<dbReference type="InterPro" id="IPR036388">
    <property type="entry name" value="WH-like_DNA-bd_sf"/>
</dbReference>
<dbReference type="AlphaFoldDB" id="A0A5E6ML80"/>
<evidence type="ECO:0000256" key="1">
    <source>
        <dbReference type="ARBA" id="ARBA00009437"/>
    </source>
</evidence>
<dbReference type="Pfam" id="PF03466">
    <property type="entry name" value="LysR_substrate"/>
    <property type="match status" value="1"/>
</dbReference>
<name>A0A5E6ML80_9BACT</name>
<dbReference type="SUPFAM" id="SSF46785">
    <property type="entry name" value="Winged helix' DNA-binding domain"/>
    <property type="match status" value="1"/>
</dbReference>
<dbReference type="PANTHER" id="PTHR30346">
    <property type="entry name" value="TRANSCRIPTIONAL DUAL REGULATOR HCAR-RELATED"/>
    <property type="match status" value="1"/>
</dbReference>